<evidence type="ECO:0000313" key="1">
    <source>
        <dbReference type="EMBL" id="MDX8044883.1"/>
    </source>
</evidence>
<evidence type="ECO:0000313" key="2">
    <source>
        <dbReference type="Proteomes" id="UP001277972"/>
    </source>
</evidence>
<dbReference type="EMBL" id="JAWZSR010000001">
    <property type="protein sequence ID" value="MDX8044883.1"/>
    <property type="molecule type" value="Genomic_DNA"/>
</dbReference>
<protein>
    <submittedName>
        <fullName evidence="1">Uncharacterized protein</fullName>
    </submittedName>
</protein>
<accession>A0ACC6M1T4</accession>
<organism evidence="1 2">
    <name type="scientific">Gracilibacillus pellucidus</name>
    <dbReference type="NCBI Taxonomy" id="3095368"/>
    <lineage>
        <taxon>Bacteria</taxon>
        <taxon>Bacillati</taxon>
        <taxon>Bacillota</taxon>
        <taxon>Bacilli</taxon>
        <taxon>Bacillales</taxon>
        <taxon>Bacillaceae</taxon>
        <taxon>Gracilibacillus</taxon>
    </lineage>
</organism>
<proteinExistence type="predicted"/>
<comment type="caution">
    <text evidence="1">The sequence shown here is derived from an EMBL/GenBank/DDBJ whole genome shotgun (WGS) entry which is preliminary data.</text>
</comment>
<sequence>MQNRNDNKIRLFEGERWLIYTGVLGFILALGIGVYILSHEAIILPEGNLERAFSFNAAIGVFLLSIAAIMPLAQFTGRKRRNIRWTLIIVTLYSYAIETIQHFRGVNPRFTKEGSILDIVLGGLFGVASLILVAIMLVFTVHFLRIKPPHSRPLILLGIRYAFLSVLVANLAGIWMIAIQSRFTGDTGNLIIVHGIAYHALQTLLLPAWFLERSNIHARVKKNIHHIGSNAWLLMVLIISVQTALGRSVFEWSILPIVAGCLLLIWVITMATSFIIFLVTILNITNNADNKKISDM</sequence>
<dbReference type="Proteomes" id="UP001277972">
    <property type="component" value="Unassembled WGS sequence"/>
</dbReference>
<reference evidence="1" key="1">
    <citation type="submission" date="2023-11" db="EMBL/GenBank/DDBJ databases">
        <title>Gracilibacillus pellucida a moderately halophilic bacterium isolated from saline soil in Xinjiang province.</title>
        <authorList>
            <person name="Zhang Z."/>
            <person name="Tan F."/>
            <person name="Wang Y."/>
            <person name="Xia M."/>
        </authorList>
    </citation>
    <scope>NUCLEOTIDE SEQUENCE</scope>
    <source>
        <strain evidence="1">S3-1-1</strain>
    </source>
</reference>
<gene>
    <name evidence="1" type="ORF">SH601_02690</name>
</gene>
<name>A0ACC6M1T4_9BACI</name>
<keyword evidence="2" id="KW-1185">Reference proteome</keyword>